<dbReference type="EMBL" id="AXCZ01000033">
    <property type="protein sequence ID" value="KGM13605.1"/>
    <property type="molecule type" value="Genomic_DNA"/>
</dbReference>
<keyword evidence="1" id="KW-0597">Phosphoprotein</keyword>
<reference evidence="6 7" key="1">
    <citation type="submission" date="2013-08" db="EMBL/GenBank/DDBJ databases">
        <title>Genome sequencing of Cellulomonas bogoriensis 69B4.</title>
        <authorList>
            <person name="Chen F."/>
            <person name="Li Y."/>
            <person name="Wang G."/>
        </authorList>
    </citation>
    <scope>NUCLEOTIDE SEQUENCE [LARGE SCALE GENOMIC DNA]</scope>
    <source>
        <strain evidence="6 7">69B4</strain>
    </source>
</reference>
<feature type="binding site" evidence="3">
    <location>
        <position position="379"/>
    </location>
    <ligand>
        <name>Zn(2+)</name>
        <dbReference type="ChEBI" id="CHEBI:29105"/>
        <label>2</label>
    </ligand>
</feature>
<keyword evidence="3" id="KW-0479">Metal-binding</keyword>
<feature type="active site" description="Phosphoserine intermediate" evidence="2">
    <location>
        <position position="129"/>
    </location>
</feature>
<evidence type="ECO:0000256" key="4">
    <source>
        <dbReference type="RuleBase" id="RU003946"/>
    </source>
</evidence>
<comment type="caution">
    <text evidence="6">The sequence shown here is derived from an EMBL/GenBank/DDBJ whole genome shotgun (WGS) entry which is preliminary data.</text>
</comment>
<dbReference type="Pfam" id="PF00245">
    <property type="entry name" value="Alk_phosphatase"/>
    <property type="match status" value="1"/>
</dbReference>
<feature type="binding site" evidence="3">
    <location>
        <position position="338"/>
    </location>
    <ligand>
        <name>Zn(2+)</name>
        <dbReference type="ChEBI" id="CHEBI:29105"/>
        <label>2</label>
    </ligand>
</feature>
<feature type="binding site" evidence="3">
    <location>
        <position position="50"/>
    </location>
    <ligand>
        <name>Mg(2+)</name>
        <dbReference type="ChEBI" id="CHEBI:18420"/>
    </ligand>
</feature>
<dbReference type="RefSeq" id="WP_052105049.1">
    <property type="nucleotide sequence ID" value="NZ_AXCZ01000033.1"/>
</dbReference>
<dbReference type="SMART" id="SM00098">
    <property type="entry name" value="alkPPc"/>
    <property type="match status" value="1"/>
</dbReference>
<comment type="cofactor">
    <cofactor evidence="3">
        <name>Zn(2+)</name>
        <dbReference type="ChEBI" id="CHEBI:29105"/>
    </cofactor>
    <text evidence="3">Binds 2 Zn(2+) ions.</text>
</comment>
<dbReference type="CDD" id="cd16012">
    <property type="entry name" value="ALP"/>
    <property type="match status" value="1"/>
</dbReference>
<proteinExistence type="inferred from homology"/>
<evidence type="ECO:0000256" key="2">
    <source>
        <dbReference type="PIRSR" id="PIRSR601952-1"/>
    </source>
</evidence>
<accession>A0A0A0C091</accession>
<evidence type="ECO:0000313" key="6">
    <source>
        <dbReference type="EMBL" id="KGM13605.1"/>
    </source>
</evidence>
<feature type="signal peptide" evidence="5">
    <location>
        <begin position="1"/>
        <end position="31"/>
    </location>
</feature>
<protein>
    <submittedName>
        <fullName evidence="6">Alkaline phosphatase</fullName>
    </submittedName>
</protein>
<dbReference type="PANTHER" id="PTHR11596">
    <property type="entry name" value="ALKALINE PHOSPHATASE"/>
    <property type="match status" value="1"/>
</dbReference>
<evidence type="ECO:0000256" key="3">
    <source>
        <dbReference type="PIRSR" id="PIRSR601952-2"/>
    </source>
</evidence>
<dbReference type="PRINTS" id="PR00113">
    <property type="entry name" value="ALKPHPHTASE"/>
</dbReference>
<keyword evidence="3" id="KW-0862">Zinc</keyword>
<evidence type="ECO:0000313" key="7">
    <source>
        <dbReference type="Proteomes" id="UP000054314"/>
    </source>
</evidence>
<feature type="binding site" evidence="3">
    <location>
        <position position="182"/>
    </location>
    <ligand>
        <name>Mg(2+)</name>
        <dbReference type="ChEBI" id="CHEBI:18420"/>
    </ligand>
</feature>
<name>A0A0A0C091_9CELL</name>
<dbReference type="Gene3D" id="3.40.720.10">
    <property type="entry name" value="Alkaline Phosphatase, subunit A"/>
    <property type="match status" value="1"/>
</dbReference>
<keyword evidence="3" id="KW-0460">Magnesium</keyword>
<dbReference type="InterPro" id="IPR017850">
    <property type="entry name" value="Alkaline_phosphatase_core_sf"/>
</dbReference>
<feature type="binding site" evidence="3">
    <location>
        <position position="380"/>
    </location>
    <ligand>
        <name>Zn(2+)</name>
        <dbReference type="ChEBI" id="CHEBI:29105"/>
        <label>2</label>
    </ligand>
</feature>
<dbReference type="Proteomes" id="UP000054314">
    <property type="component" value="Unassembled WGS sequence"/>
</dbReference>
<feature type="binding site" evidence="3">
    <location>
        <position position="329"/>
    </location>
    <ligand>
        <name>Mg(2+)</name>
        <dbReference type="ChEBI" id="CHEBI:18420"/>
    </ligand>
</feature>
<sequence length="627" mass="64702">MRRSTFACRAGIATATLTAAALTMPAIGAAAAPTTAPDGAPKNVILLIGDGMSYSSVDLTTAYQYGTTYHQVLVDPATGDVTHVPGTPSAVYQRFPVQVGQSTYAVNSSYDAEAAWADFDWVRAGATDSAAAGTALATGVKTRNGMLGLAPDGTVLENLTERAYALGKATGLVTSVPVSHATPAAFAAHNANRNDLVGVTREYLEADYLDVVLGAGHPYYDDDNTLRSTPRYNYIGEREWERLVDGQTGFTFIDDNAQFEALADGTSVPDRVFGVARVGSTLQQGRTGAAASAAPFTVPANDVPDLPTLTRGALNVLERQDEGFFVMIEGGAIDWAGHANSPATLVEDSIDFNKSVDAVVEWVEESSSWDETLVIVTSDHETGYLAGPGANPTWTAMSGAAGSVAPHSWHSGSHTNQIVPLYAKGPGAQALEALATGTDPVRGAYLDNTDVANVLLKDLWDYTPSAGADGITVTATIPEKLAAGSLALSVAGDAVELGEADNLGDRLRMVGVLPTVAVTDSRAEATGWSVSGQSTDLLSSGARLRAGHLGWKPVVVAGRDGVTAGENVTSVLDGGTGVAVPATLATADATGRIGTAELSADLLLDVPVSTRAGTYSGVVTVSLFPVD</sequence>
<gene>
    <name evidence="6" type="ORF">N869_10015</name>
</gene>
<dbReference type="GO" id="GO:0004035">
    <property type="term" value="F:alkaline phosphatase activity"/>
    <property type="evidence" value="ECO:0007669"/>
    <property type="project" value="TreeGrafter"/>
</dbReference>
<keyword evidence="7" id="KW-1185">Reference proteome</keyword>
<dbReference type="InterPro" id="IPR001952">
    <property type="entry name" value="Alkaline_phosphatase"/>
</dbReference>
<feature type="binding site" evidence="3">
    <location>
        <position position="180"/>
    </location>
    <ligand>
        <name>Mg(2+)</name>
        <dbReference type="ChEBI" id="CHEBI:18420"/>
    </ligand>
</feature>
<evidence type="ECO:0000256" key="5">
    <source>
        <dbReference type="SAM" id="SignalP"/>
    </source>
</evidence>
<evidence type="ECO:0000256" key="1">
    <source>
        <dbReference type="ARBA" id="ARBA00022553"/>
    </source>
</evidence>
<feature type="binding site" evidence="3">
    <location>
        <position position="334"/>
    </location>
    <ligand>
        <name>Zn(2+)</name>
        <dbReference type="ChEBI" id="CHEBI:29105"/>
        <label>2</label>
    </ligand>
</feature>
<comment type="cofactor">
    <cofactor evidence="3">
        <name>Mg(2+)</name>
        <dbReference type="ChEBI" id="CHEBI:18420"/>
    </cofactor>
    <text evidence="3">Binds 1 Mg(2+) ion.</text>
</comment>
<comment type="similarity">
    <text evidence="4">Belongs to the alkaline phosphatase family.</text>
</comment>
<keyword evidence="5" id="KW-0732">Signal</keyword>
<organism evidence="6 7">
    <name type="scientific">Cellulomonas bogoriensis 69B4 = DSM 16987</name>
    <dbReference type="NCBI Taxonomy" id="1386082"/>
    <lineage>
        <taxon>Bacteria</taxon>
        <taxon>Bacillati</taxon>
        <taxon>Actinomycetota</taxon>
        <taxon>Actinomycetes</taxon>
        <taxon>Micrococcales</taxon>
        <taxon>Cellulomonadaceae</taxon>
        <taxon>Cellulomonas</taxon>
    </lineage>
</organism>
<dbReference type="GO" id="GO:0046872">
    <property type="term" value="F:metal ion binding"/>
    <property type="evidence" value="ECO:0007669"/>
    <property type="project" value="UniProtKB-KW"/>
</dbReference>
<dbReference type="AlphaFoldDB" id="A0A0A0C091"/>
<feature type="binding site" evidence="3">
    <location>
        <position position="50"/>
    </location>
    <ligand>
        <name>Zn(2+)</name>
        <dbReference type="ChEBI" id="CHEBI:29105"/>
        <label>2</label>
    </ligand>
</feature>
<dbReference type="SUPFAM" id="SSF53649">
    <property type="entry name" value="Alkaline phosphatase-like"/>
    <property type="match status" value="1"/>
</dbReference>
<dbReference type="PANTHER" id="PTHR11596:SF5">
    <property type="entry name" value="ALKALINE PHOSPHATASE"/>
    <property type="match status" value="1"/>
</dbReference>
<feature type="chain" id="PRO_5001967708" evidence="5">
    <location>
        <begin position="32"/>
        <end position="627"/>
    </location>
</feature>